<evidence type="ECO:0000256" key="2">
    <source>
        <dbReference type="ARBA" id="ARBA00022481"/>
    </source>
</evidence>
<gene>
    <name evidence="7" type="ordered locus">Mahau_1123</name>
</gene>
<comment type="subcellular location">
    <subcellularLocation>
        <location evidence="1">Membrane</location>
        <topology evidence="1">Single-pass membrane protein</topology>
    </subcellularLocation>
</comment>
<dbReference type="GO" id="GO:0016020">
    <property type="term" value="C:membrane"/>
    <property type="evidence" value="ECO:0007669"/>
    <property type="project" value="UniProtKB-SubCell"/>
</dbReference>
<dbReference type="HOGENOM" id="CLU_091705_7_3_9"/>
<evidence type="ECO:0000256" key="6">
    <source>
        <dbReference type="SAM" id="Phobius"/>
    </source>
</evidence>
<reference evidence="8" key="1">
    <citation type="submission" date="2010-11" db="EMBL/GenBank/DDBJ databases">
        <title>The complete genome of Mahella australiensis DSM 15567.</title>
        <authorList>
            <consortium name="US DOE Joint Genome Institute (JGI-PGF)"/>
            <person name="Lucas S."/>
            <person name="Copeland A."/>
            <person name="Lapidus A."/>
            <person name="Bruce D."/>
            <person name="Goodwin L."/>
            <person name="Pitluck S."/>
            <person name="Kyrpides N."/>
            <person name="Mavromatis K."/>
            <person name="Pagani I."/>
            <person name="Ivanova N."/>
            <person name="Teshima H."/>
            <person name="Brettin T."/>
            <person name="Detter J.C."/>
            <person name="Han C."/>
            <person name="Tapia R."/>
            <person name="Land M."/>
            <person name="Hauser L."/>
            <person name="Markowitz V."/>
            <person name="Cheng J.-F."/>
            <person name="Hugenholtz P."/>
            <person name="Woyke T."/>
            <person name="Wu D."/>
            <person name="Spring S."/>
            <person name="Pukall R."/>
            <person name="Steenblock K."/>
            <person name="Schneider S."/>
            <person name="Klenk H.-P."/>
            <person name="Eisen J.A."/>
        </authorList>
    </citation>
    <scope>NUCLEOTIDE SEQUENCE [LARGE SCALE GENOMIC DNA]</scope>
    <source>
        <strain evidence="8">DSM 15567 / CIP 107919 / 50-1 BON</strain>
    </source>
</reference>
<dbReference type="NCBIfam" id="TIGR02532">
    <property type="entry name" value="IV_pilin_GFxxxE"/>
    <property type="match status" value="1"/>
</dbReference>
<dbReference type="SUPFAM" id="SSF54523">
    <property type="entry name" value="Pili subunits"/>
    <property type="match status" value="1"/>
</dbReference>
<dbReference type="Pfam" id="PF07963">
    <property type="entry name" value="N_methyl"/>
    <property type="match status" value="1"/>
</dbReference>
<dbReference type="EMBL" id="CP002360">
    <property type="protein sequence ID" value="AEE96320.1"/>
    <property type="molecule type" value="Genomic_DNA"/>
</dbReference>
<proteinExistence type="predicted"/>
<feature type="transmembrane region" description="Helical" evidence="6">
    <location>
        <begin position="21"/>
        <end position="43"/>
    </location>
</feature>
<evidence type="ECO:0000313" key="7">
    <source>
        <dbReference type="EMBL" id="AEE96320.1"/>
    </source>
</evidence>
<keyword evidence="5 6" id="KW-0472">Membrane</keyword>
<reference evidence="7 8" key="2">
    <citation type="journal article" date="2011" name="Stand. Genomic Sci.">
        <title>Complete genome sequence of Mahella australiensis type strain (50-1 BON).</title>
        <authorList>
            <person name="Sikorski J."/>
            <person name="Teshima H."/>
            <person name="Nolan M."/>
            <person name="Lucas S."/>
            <person name="Hammon N."/>
            <person name="Deshpande S."/>
            <person name="Cheng J.F."/>
            <person name="Pitluck S."/>
            <person name="Liolios K."/>
            <person name="Pagani I."/>
            <person name="Ivanova N."/>
            <person name="Huntemann M."/>
            <person name="Mavromatis K."/>
            <person name="Ovchinikova G."/>
            <person name="Pati A."/>
            <person name="Tapia R."/>
            <person name="Han C."/>
            <person name="Goodwin L."/>
            <person name="Chen A."/>
            <person name="Palaniappan K."/>
            <person name="Land M."/>
            <person name="Hauser L."/>
            <person name="Ngatchou-Djao O.D."/>
            <person name="Rohde M."/>
            <person name="Pukall R."/>
            <person name="Spring S."/>
            <person name="Abt B."/>
            <person name="Goker M."/>
            <person name="Detter J.C."/>
            <person name="Woyke T."/>
            <person name="Bristow J."/>
            <person name="Markowitz V."/>
            <person name="Hugenholtz P."/>
            <person name="Eisen J.A."/>
            <person name="Kyrpides N.C."/>
            <person name="Klenk H.P."/>
            <person name="Lapidus A."/>
        </authorList>
    </citation>
    <scope>NUCLEOTIDE SEQUENCE [LARGE SCALE GENOMIC DNA]</scope>
    <source>
        <strain evidence="8">DSM 15567 / CIP 107919 / 50-1 BON</strain>
    </source>
</reference>
<protein>
    <submittedName>
        <fullName evidence="7">Uncharacterized protein</fullName>
    </submittedName>
</protein>
<evidence type="ECO:0000256" key="5">
    <source>
        <dbReference type="ARBA" id="ARBA00023136"/>
    </source>
</evidence>
<dbReference type="eggNOG" id="COG2165">
    <property type="taxonomic scope" value="Bacteria"/>
</dbReference>
<dbReference type="AlphaFoldDB" id="F4A387"/>
<keyword evidence="4 6" id="KW-1133">Transmembrane helix</keyword>
<dbReference type="PROSITE" id="PS00409">
    <property type="entry name" value="PROKAR_NTER_METHYL"/>
    <property type="match status" value="1"/>
</dbReference>
<dbReference type="InterPro" id="IPR012902">
    <property type="entry name" value="N_methyl_site"/>
</dbReference>
<dbReference type="Gene3D" id="3.30.700.10">
    <property type="entry name" value="Glycoprotein, Type 4 Pilin"/>
    <property type="match status" value="1"/>
</dbReference>
<dbReference type="KEGG" id="mas:Mahau_1123"/>
<dbReference type="PRINTS" id="PR00813">
    <property type="entry name" value="BCTERIALGSPG"/>
</dbReference>
<organism evidence="7 8">
    <name type="scientific">Mahella australiensis (strain DSM 15567 / CIP 107919 / 50-1 BON)</name>
    <dbReference type="NCBI Taxonomy" id="697281"/>
    <lineage>
        <taxon>Bacteria</taxon>
        <taxon>Bacillati</taxon>
        <taxon>Bacillota</taxon>
        <taxon>Clostridia</taxon>
        <taxon>Thermoanaerobacterales</taxon>
        <taxon>Thermoanaerobacterales Family IV. Incertae Sedis</taxon>
        <taxon>Mahella</taxon>
    </lineage>
</organism>
<evidence type="ECO:0000256" key="1">
    <source>
        <dbReference type="ARBA" id="ARBA00004167"/>
    </source>
</evidence>
<dbReference type="STRING" id="697281.Mahau_1123"/>
<evidence type="ECO:0000313" key="8">
    <source>
        <dbReference type="Proteomes" id="UP000008457"/>
    </source>
</evidence>
<keyword evidence="3 6" id="KW-0812">Transmembrane</keyword>
<sequence>MDLKKRKGILTMNDKKNRKRRGFTLIELVVVIAILGILVAIAVPKLGGSREKAAISAHNANVRTLESAATMYIADNGNPTSEKSDSGTGDIAAYVQEWPKPPKGTGVSAVESATTYTVKISTDGKVTVIPAKIETPEETAP</sequence>
<dbReference type="GO" id="GO:0015627">
    <property type="term" value="C:type II protein secretion system complex"/>
    <property type="evidence" value="ECO:0007669"/>
    <property type="project" value="InterPro"/>
</dbReference>
<evidence type="ECO:0000256" key="3">
    <source>
        <dbReference type="ARBA" id="ARBA00022692"/>
    </source>
</evidence>
<dbReference type="PANTHER" id="PTHR30093:SF44">
    <property type="entry name" value="TYPE II SECRETION SYSTEM CORE PROTEIN G"/>
    <property type="match status" value="1"/>
</dbReference>
<dbReference type="GO" id="GO:0015628">
    <property type="term" value="P:protein secretion by the type II secretion system"/>
    <property type="evidence" value="ECO:0007669"/>
    <property type="project" value="InterPro"/>
</dbReference>
<dbReference type="InterPro" id="IPR045584">
    <property type="entry name" value="Pilin-like"/>
</dbReference>
<accession>F4A387</accession>
<dbReference type="PANTHER" id="PTHR30093">
    <property type="entry name" value="GENERAL SECRETION PATHWAY PROTEIN G"/>
    <property type="match status" value="1"/>
</dbReference>
<dbReference type="InterPro" id="IPR000983">
    <property type="entry name" value="Bac_GSPG_pilin"/>
</dbReference>
<dbReference type="Proteomes" id="UP000008457">
    <property type="component" value="Chromosome"/>
</dbReference>
<keyword evidence="8" id="KW-1185">Reference proteome</keyword>
<name>F4A387_MAHA5</name>
<keyword evidence="2" id="KW-0488">Methylation</keyword>
<evidence type="ECO:0000256" key="4">
    <source>
        <dbReference type="ARBA" id="ARBA00022989"/>
    </source>
</evidence>